<keyword evidence="1" id="KW-0547">Nucleotide-binding</keyword>
<feature type="compositionally biased region" description="Basic residues" evidence="5">
    <location>
        <begin position="428"/>
        <end position="448"/>
    </location>
</feature>
<dbReference type="EMBL" id="FXBJ01000002">
    <property type="protein sequence ID" value="SMH33674.1"/>
    <property type="molecule type" value="Genomic_DNA"/>
</dbReference>
<dbReference type="InterPro" id="IPR014001">
    <property type="entry name" value="Helicase_ATP-bd"/>
</dbReference>
<evidence type="ECO:0000256" key="3">
    <source>
        <dbReference type="ARBA" id="ARBA00022806"/>
    </source>
</evidence>
<dbReference type="InterPro" id="IPR044742">
    <property type="entry name" value="DEAD/DEAH_RhlB"/>
</dbReference>
<dbReference type="InterPro" id="IPR027417">
    <property type="entry name" value="P-loop_NTPase"/>
</dbReference>
<dbReference type="RefSeq" id="WP_085559688.1">
    <property type="nucleotide sequence ID" value="NZ_FOAH01000053.1"/>
</dbReference>
<evidence type="ECO:0000256" key="5">
    <source>
        <dbReference type="SAM" id="MobiDB-lite"/>
    </source>
</evidence>
<feature type="region of interest" description="Disordered" evidence="5">
    <location>
        <begin position="379"/>
        <end position="448"/>
    </location>
</feature>
<dbReference type="CDD" id="cd00268">
    <property type="entry name" value="DEADc"/>
    <property type="match status" value="1"/>
</dbReference>
<feature type="compositionally biased region" description="Basic residues" evidence="5">
    <location>
        <begin position="386"/>
        <end position="397"/>
    </location>
</feature>
<evidence type="ECO:0000313" key="9">
    <source>
        <dbReference type="Proteomes" id="UP000193435"/>
    </source>
</evidence>
<accession>A0A1X7N896</accession>
<proteinExistence type="predicted"/>
<evidence type="ECO:0000259" key="7">
    <source>
        <dbReference type="PROSITE" id="PS51194"/>
    </source>
</evidence>
<organism evidence="8 9">
    <name type="scientific">Carnobacterium iners</name>
    <dbReference type="NCBI Taxonomy" id="1073423"/>
    <lineage>
        <taxon>Bacteria</taxon>
        <taxon>Bacillati</taxon>
        <taxon>Bacillota</taxon>
        <taxon>Bacilli</taxon>
        <taxon>Lactobacillales</taxon>
        <taxon>Carnobacteriaceae</taxon>
        <taxon>Carnobacterium</taxon>
    </lineage>
</organism>
<dbReference type="InterPro" id="IPR050547">
    <property type="entry name" value="DEAD_box_RNA_helicases"/>
</dbReference>
<protein>
    <submittedName>
        <fullName evidence="8">Superfamily II DNA and RNA helicase</fullName>
    </submittedName>
</protein>
<dbReference type="Pfam" id="PF00270">
    <property type="entry name" value="DEAD"/>
    <property type="match status" value="1"/>
</dbReference>
<feature type="domain" description="Helicase C-terminal" evidence="7">
    <location>
        <begin position="225"/>
        <end position="369"/>
    </location>
</feature>
<dbReference type="STRING" id="1073423.SAMN04488700_1549"/>
<dbReference type="InterPro" id="IPR001650">
    <property type="entry name" value="Helicase_C-like"/>
</dbReference>
<dbReference type="PROSITE" id="PS51194">
    <property type="entry name" value="HELICASE_CTER"/>
    <property type="match status" value="1"/>
</dbReference>
<evidence type="ECO:0000256" key="4">
    <source>
        <dbReference type="ARBA" id="ARBA00022840"/>
    </source>
</evidence>
<dbReference type="SMART" id="SM00487">
    <property type="entry name" value="DEXDc"/>
    <property type="match status" value="1"/>
</dbReference>
<evidence type="ECO:0000313" key="8">
    <source>
        <dbReference type="EMBL" id="SMH33674.1"/>
    </source>
</evidence>
<dbReference type="Proteomes" id="UP000193435">
    <property type="component" value="Unassembled WGS sequence"/>
</dbReference>
<dbReference type="InterPro" id="IPR011545">
    <property type="entry name" value="DEAD/DEAH_box_helicase_dom"/>
</dbReference>
<dbReference type="SUPFAM" id="SSF52540">
    <property type="entry name" value="P-loop containing nucleoside triphosphate hydrolases"/>
    <property type="match status" value="1"/>
</dbReference>
<keyword evidence="2" id="KW-0378">Hydrolase</keyword>
<keyword evidence="3 8" id="KW-0347">Helicase</keyword>
<evidence type="ECO:0000256" key="2">
    <source>
        <dbReference type="ARBA" id="ARBA00022801"/>
    </source>
</evidence>
<dbReference type="PROSITE" id="PS51192">
    <property type="entry name" value="HELICASE_ATP_BIND_1"/>
    <property type="match status" value="1"/>
</dbReference>
<keyword evidence="4" id="KW-0067">ATP-binding</keyword>
<keyword evidence="9" id="KW-1185">Reference proteome</keyword>
<dbReference type="GO" id="GO:0003724">
    <property type="term" value="F:RNA helicase activity"/>
    <property type="evidence" value="ECO:0007669"/>
    <property type="project" value="TreeGrafter"/>
</dbReference>
<dbReference type="GO" id="GO:0005524">
    <property type="term" value="F:ATP binding"/>
    <property type="evidence" value="ECO:0007669"/>
    <property type="project" value="UniProtKB-KW"/>
</dbReference>
<dbReference type="GO" id="GO:0005840">
    <property type="term" value="C:ribosome"/>
    <property type="evidence" value="ECO:0007669"/>
    <property type="project" value="TreeGrafter"/>
</dbReference>
<dbReference type="GO" id="GO:0009409">
    <property type="term" value="P:response to cold"/>
    <property type="evidence" value="ECO:0007669"/>
    <property type="project" value="TreeGrafter"/>
</dbReference>
<feature type="domain" description="Helicase ATP-binding" evidence="6">
    <location>
        <begin position="30"/>
        <end position="199"/>
    </location>
</feature>
<dbReference type="CDD" id="cd18787">
    <property type="entry name" value="SF2_C_DEAD"/>
    <property type="match status" value="1"/>
</dbReference>
<gene>
    <name evidence="8" type="ORF">SAMN04488700_1549</name>
</gene>
<dbReference type="GO" id="GO:0005829">
    <property type="term" value="C:cytosol"/>
    <property type="evidence" value="ECO:0007669"/>
    <property type="project" value="TreeGrafter"/>
</dbReference>
<dbReference type="AlphaFoldDB" id="A0A1X7N896"/>
<feature type="compositionally biased region" description="Polar residues" evidence="5">
    <location>
        <begin position="412"/>
        <end position="422"/>
    </location>
</feature>
<dbReference type="Pfam" id="PF00271">
    <property type="entry name" value="Helicase_C"/>
    <property type="match status" value="1"/>
</dbReference>
<dbReference type="GO" id="GO:0016787">
    <property type="term" value="F:hydrolase activity"/>
    <property type="evidence" value="ECO:0007669"/>
    <property type="project" value="UniProtKB-KW"/>
</dbReference>
<reference evidence="8 9" key="1">
    <citation type="submission" date="2017-04" db="EMBL/GenBank/DDBJ databases">
        <authorList>
            <person name="Afonso C.L."/>
            <person name="Miller P.J."/>
            <person name="Scott M.A."/>
            <person name="Spackman E."/>
            <person name="Goraichik I."/>
            <person name="Dimitrov K.M."/>
            <person name="Suarez D.L."/>
            <person name="Swayne D.E."/>
        </authorList>
    </citation>
    <scope>NUCLEOTIDE SEQUENCE [LARGE SCALE GENOMIC DNA]</scope>
    <source>
        <strain evidence="8 9">LMG26642</strain>
    </source>
</reference>
<dbReference type="SMART" id="SM00490">
    <property type="entry name" value="HELICc"/>
    <property type="match status" value="1"/>
</dbReference>
<dbReference type="GO" id="GO:0033592">
    <property type="term" value="F:RNA strand annealing activity"/>
    <property type="evidence" value="ECO:0007669"/>
    <property type="project" value="TreeGrafter"/>
</dbReference>
<dbReference type="Gene3D" id="3.40.50.300">
    <property type="entry name" value="P-loop containing nucleotide triphosphate hydrolases"/>
    <property type="match status" value="2"/>
</dbReference>
<dbReference type="PANTHER" id="PTHR47963:SF7">
    <property type="entry name" value="ATP-DEPENDENT RNA HELICASE YFML-RELATED"/>
    <property type="match status" value="1"/>
</dbReference>
<evidence type="ECO:0000259" key="6">
    <source>
        <dbReference type="PROSITE" id="PS51192"/>
    </source>
</evidence>
<evidence type="ECO:0000256" key="1">
    <source>
        <dbReference type="ARBA" id="ARBA00022741"/>
    </source>
</evidence>
<name>A0A1X7N896_9LACT</name>
<dbReference type="PANTHER" id="PTHR47963">
    <property type="entry name" value="DEAD-BOX ATP-DEPENDENT RNA HELICASE 47, MITOCHONDRIAL"/>
    <property type="match status" value="1"/>
</dbReference>
<sequence length="448" mass="50677">MMNEKIAPELQEYWAELDYTTPSAIQNSVYDLMKAGRDVVGISPTGTGKTVAYTLPSLEQIEPKAGVQLLILTPSQELAVQVASVVKEWSSQLGLEVQTIIGGANKVRQIDNLKKKPEIIVGTTGRILEIAETKKLKLHQVKTVILDEADQLLEQEQLKTVRQLMSKIPGERQMGFFSATSNELMEDLAKWFNVDPEWIDVTEEDESKGKVLHAYIETPTRKRVEIIRRLTRMEGFKALIFVNNVANLTQAFEKLQYEGISVAVLHSEKYKTERQHALQQFRDGKVDLLLTTDVASRGLDIRGLPYVIQYDLPMSKESYIHRSGRTARMGQTGTVLTLVNDRERREFKKIIAALEITITPLYLYAGELVTERPEIEESTALEAKTKQKGKAKKIKTKEKRETPKKSKAPSLLSVTKDSQTEQPVGLDKKKKHKKKPNKNKGARKPKKE</sequence>